<dbReference type="InterPro" id="IPR036505">
    <property type="entry name" value="Amidase/PGRP_sf"/>
</dbReference>
<feature type="signal peptide" evidence="5">
    <location>
        <begin position="1"/>
        <end position="24"/>
    </location>
</feature>
<dbReference type="InterPro" id="IPR002502">
    <property type="entry name" value="Amidase_domain"/>
</dbReference>
<dbReference type="Pfam" id="PF01510">
    <property type="entry name" value="Amidase_2"/>
    <property type="match status" value="1"/>
</dbReference>
<keyword evidence="4" id="KW-0961">Cell wall biogenesis/degradation</keyword>
<feature type="chain" id="PRO_5016435302" description="N-acetylmuramoyl-L-alanine amidase" evidence="5">
    <location>
        <begin position="25"/>
        <end position="227"/>
    </location>
</feature>
<reference evidence="7 8" key="1">
    <citation type="submission" date="2018-06" db="EMBL/GenBank/DDBJ databases">
        <title>Genomic Encyclopedia of Archaeal and Bacterial Type Strains, Phase II (KMG-II): from individual species to whole genera.</title>
        <authorList>
            <person name="Goeker M."/>
        </authorList>
    </citation>
    <scope>NUCLEOTIDE SEQUENCE [LARGE SCALE GENOMIC DNA]</scope>
    <source>
        <strain evidence="7 8">DSM 27372</strain>
    </source>
</reference>
<dbReference type="AlphaFoldDB" id="A0A318UVD9"/>
<evidence type="ECO:0000256" key="5">
    <source>
        <dbReference type="SAM" id="SignalP"/>
    </source>
</evidence>
<evidence type="ECO:0000313" key="7">
    <source>
        <dbReference type="EMBL" id="PYF75599.1"/>
    </source>
</evidence>
<name>A0A318UVD9_9SPHI</name>
<sequence length="227" mass="26308">MYKNFATKLLFFALLLLSTLCSLKAQTAFRIVSKPIIFDAERRQLTLDYLEKRHGLKQSEPTIHPLMVVLHWTDIMSLEKTFDVFNRSTLPGARKEIASASALNVSSQYVIDRDGTVYQLLPDTVMARHVIGLNYCAIGVENIGSDQYPLTEAQLLANEQLIRYLKLKYPIEYVIGHYEYNLFRETDLWKESDSSYRTEKTDPGRDFMKRIREKIKDLNIKGVPDHK</sequence>
<protein>
    <recommendedName>
        <fullName evidence="2">N-acetylmuramoyl-L-alanine amidase</fullName>
        <ecNumber evidence="2">3.5.1.28</ecNumber>
    </recommendedName>
</protein>
<dbReference type="GO" id="GO:0071555">
    <property type="term" value="P:cell wall organization"/>
    <property type="evidence" value="ECO:0007669"/>
    <property type="project" value="UniProtKB-KW"/>
</dbReference>
<dbReference type="EMBL" id="QKLU01000002">
    <property type="protein sequence ID" value="PYF75599.1"/>
    <property type="molecule type" value="Genomic_DNA"/>
</dbReference>
<evidence type="ECO:0000256" key="1">
    <source>
        <dbReference type="ARBA" id="ARBA00001561"/>
    </source>
</evidence>
<comment type="catalytic activity">
    <reaction evidence="1">
        <text>Hydrolyzes the link between N-acetylmuramoyl residues and L-amino acid residues in certain cell-wall glycopeptides.</text>
        <dbReference type="EC" id="3.5.1.28"/>
    </reaction>
</comment>
<dbReference type="GO" id="GO:0009254">
    <property type="term" value="P:peptidoglycan turnover"/>
    <property type="evidence" value="ECO:0007669"/>
    <property type="project" value="TreeGrafter"/>
</dbReference>
<evidence type="ECO:0000256" key="2">
    <source>
        <dbReference type="ARBA" id="ARBA00011901"/>
    </source>
</evidence>
<dbReference type="RefSeq" id="WP_110827919.1">
    <property type="nucleotide sequence ID" value="NZ_QKLU01000002.1"/>
</dbReference>
<dbReference type="EC" id="3.5.1.28" evidence="2"/>
<dbReference type="OrthoDB" id="9794842at2"/>
<evidence type="ECO:0000256" key="4">
    <source>
        <dbReference type="ARBA" id="ARBA00023316"/>
    </source>
</evidence>
<keyword evidence="3" id="KW-0378">Hydrolase</keyword>
<dbReference type="Proteomes" id="UP000248198">
    <property type="component" value="Unassembled WGS sequence"/>
</dbReference>
<dbReference type="Gene3D" id="3.40.80.10">
    <property type="entry name" value="Peptidoglycan recognition protein-like"/>
    <property type="match status" value="1"/>
</dbReference>
<evidence type="ECO:0000256" key="3">
    <source>
        <dbReference type="ARBA" id="ARBA00022801"/>
    </source>
</evidence>
<dbReference type="GO" id="GO:0009253">
    <property type="term" value="P:peptidoglycan catabolic process"/>
    <property type="evidence" value="ECO:0007669"/>
    <property type="project" value="InterPro"/>
</dbReference>
<dbReference type="PANTHER" id="PTHR30417:SF1">
    <property type="entry name" value="N-ACETYLMURAMOYL-L-ALANINE AMIDASE AMID"/>
    <property type="match status" value="1"/>
</dbReference>
<comment type="caution">
    <text evidence="7">The sequence shown here is derived from an EMBL/GenBank/DDBJ whole genome shotgun (WGS) entry which is preliminary data.</text>
</comment>
<organism evidence="7 8">
    <name type="scientific">Pedobacter nutrimenti</name>
    <dbReference type="NCBI Taxonomy" id="1241337"/>
    <lineage>
        <taxon>Bacteria</taxon>
        <taxon>Pseudomonadati</taxon>
        <taxon>Bacteroidota</taxon>
        <taxon>Sphingobacteriia</taxon>
        <taxon>Sphingobacteriales</taxon>
        <taxon>Sphingobacteriaceae</taxon>
        <taxon>Pedobacter</taxon>
    </lineage>
</organism>
<evidence type="ECO:0000259" key="6">
    <source>
        <dbReference type="Pfam" id="PF01510"/>
    </source>
</evidence>
<dbReference type="PANTHER" id="PTHR30417">
    <property type="entry name" value="N-ACETYLMURAMOYL-L-ALANINE AMIDASE AMID"/>
    <property type="match status" value="1"/>
</dbReference>
<evidence type="ECO:0000313" key="8">
    <source>
        <dbReference type="Proteomes" id="UP000248198"/>
    </source>
</evidence>
<gene>
    <name evidence="7" type="ORF">B0O44_102151</name>
</gene>
<keyword evidence="5" id="KW-0732">Signal</keyword>
<proteinExistence type="predicted"/>
<dbReference type="GO" id="GO:0008745">
    <property type="term" value="F:N-acetylmuramoyl-L-alanine amidase activity"/>
    <property type="evidence" value="ECO:0007669"/>
    <property type="project" value="UniProtKB-EC"/>
</dbReference>
<dbReference type="CDD" id="cd06583">
    <property type="entry name" value="PGRP"/>
    <property type="match status" value="1"/>
</dbReference>
<dbReference type="SUPFAM" id="SSF55846">
    <property type="entry name" value="N-acetylmuramoyl-L-alanine amidase-like"/>
    <property type="match status" value="1"/>
</dbReference>
<accession>A0A318UVD9</accession>
<feature type="domain" description="N-acetylmuramoyl-L-alanine amidase" evidence="6">
    <location>
        <begin position="65"/>
        <end position="204"/>
    </location>
</feature>
<keyword evidence="8" id="KW-1185">Reference proteome</keyword>
<dbReference type="InterPro" id="IPR051206">
    <property type="entry name" value="NAMLAA_amidase_2"/>
</dbReference>